<evidence type="ECO:0000256" key="4">
    <source>
        <dbReference type="ARBA" id="ARBA00022692"/>
    </source>
</evidence>
<keyword evidence="7 11" id="KW-0406">Ion transport</keyword>
<keyword evidence="4 11" id="KW-0812">Transmembrane</keyword>
<name>A0A8T0AY15_SILME</name>
<evidence type="ECO:0000256" key="3">
    <source>
        <dbReference type="ARBA" id="ARBA00022461"/>
    </source>
</evidence>
<feature type="transmembrane region" description="Helical" evidence="13">
    <location>
        <begin position="310"/>
        <end position="331"/>
    </location>
</feature>
<sequence length="403" mass="44287">MMELKDSCASEGSHETESAGTGNLSGPLSWHVFAQRSTLHGLRYVFPHRRSSALRRVLWSAALLACLGLLALEGAERVAHFLSYPHVASVGAVPATSLVFPAVTVCNLNAYRFTRLTRNDLYHAGELLALLDVHLHVPEPHLAEPHVLDFLAEHANFSGFRPKPFSMREFTERVGHDLHEMMLYCRYEGQECSHRDFKTASSLTLNTYLHLYEDSKCAGVPVLMMELKDSCASEGSHETESAGTGNLSGPLSWHVFAQRSTLHGLRYVFPHRRSSALRRVLWSAALLACLGLLALEGAERVAHFLSYPHVASVGAVPATSLVFPAVTVCNLNAYRFTRLTRNDLYHAGELLALLDDICMYPSHTWPSPTCLTFSQSTPISVASGPNRLACASSPSASDMTSTR</sequence>
<comment type="similarity">
    <text evidence="11">Belongs to the amiloride-sensitive sodium channel (TC 1.A.6) family.</text>
</comment>
<evidence type="ECO:0000313" key="15">
    <source>
        <dbReference type="Proteomes" id="UP000606274"/>
    </source>
</evidence>
<feature type="region of interest" description="Disordered" evidence="12">
    <location>
        <begin position="1"/>
        <end position="23"/>
    </location>
</feature>
<keyword evidence="8 13" id="KW-0472">Membrane</keyword>
<evidence type="ECO:0000313" key="14">
    <source>
        <dbReference type="EMBL" id="KAF7697846.1"/>
    </source>
</evidence>
<evidence type="ECO:0000256" key="7">
    <source>
        <dbReference type="ARBA" id="ARBA00023065"/>
    </source>
</evidence>
<evidence type="ECO:0000256" key="2">
    <source>
        <dbReference type="ARBA" id="ARBA00022448"/>
    </source>
</evidence>
<gene>
    <name evidence="14" type="ORF">HF521_004356</name>
</gene>
<evidence type="ECO:0000256" key="10">
    <source>
        <dbReference type="ARBA" id="ARBA00023303"/>
    </source>
</evidence>
<evidence type="ECO:0000256" key="11">
    <source>
        <dbReference type="RuleBase" id="RU000679"/>
    </source>
</evidence>
<evidence type="ECO:0000256" key="5">
    <source>
        <dbReference type="ARBA" id="ARBA00022989"/>
    </source>
</evidence>
<feature type="transmembrane region" description="Helical" evidence="13">
    <location>
        <begin position="87"/>
        <end position="108"/>
    </location>
</feature>
<feature type="compositionally biased region" description="Basic and acidic residues" evidence="12">
    <location>
        <begin position="1"/>
        <end position="17"/>
    </location>
</feature>
<keyword evidence="2 11" id="KW-0813">Transport</keyword>
<dbReference type="Proteomes" id="UP000606274">
    <property type="component" value="Unassembled WGS sequence"/>
</dbReference>
<keyword evidence="9 11" id="KW-0739">Sodium transport</keyword>
<evidence type="ECO:0008006" key="16">
    <source>
        <dbReference type="Google" id="ProtNLM"/>
    </source>
</evidence>
<comment type="caution">
    <text evidence="14">The sequence shown here is derived from an EMBL/GenBank/DDBJ whole genome shotgun (WGS) entry which is preliminary data.</text>
</comment>
<dbReference type="PANTHER" id="PTHR11690">
    <property type="entry name" value="AMILORIDE-SENSITIVE SODIUM CHANNEL-RELATED"/>
    <property type="match status" value="1"/>
</dbReference>
<proteinExistence type="inferred from homology"/>
<evidence type="ECO:0000256" key="13">
    <source>
        <dbReference type="SAM" id="Phobius"/>
    </source>
</evidence>
<feature type="transmembrane region" description="Helical" evidence="13">
    <location>
        <begin position="57"/>
        <end position="75"/>
    </location>
</feature>
<keyword evidence="10 11" id="KW-0407">Ion channel</keyword>
<dbReference type="GO" id="GO:0015280">
    <property type="term" value="F:ligand-gated sodium channel activity"/>
    <property type="evidence" value="ECO:0007669"/>
    <property type="project" value="TreeGrafter"/>
</dbReference>
<dbReference type="EMBL" id="JABFDY010000014">
    <property type="protein sequence ID" value="KAF7697846.1"/>
    <property type="molecule type" value="Genomic_DNA"/>
</dbReference>
<evidence type="ECO:0000256" key="12">
    <source>
        <dbReference type="SAM" id="MobiDB-lite"/>
    </source>
</evidence>
<dbReference type="PRINTS" id="PR01078">
    <property type="entry name" value="AMINACHANNEL"/>
</dbReference>
<comment type="subcellular location">
    <subcellularLocation>
        <location evidence="1">Membrane</location>
        <topology evidence="1">Multi-pass membrane protein</topology>
    </subcellularLocation>
</comment>
<feature type="transmembrane region" description="Helical" evidence="13">
    <location>
        <begin position="280"/>
        <end position="298"/>
    </location>
</feature>
<dbReference type="InterPro" id="IPR001873">
    <property type="entry name" value="ENaC"/>
</dbReference>
<dbReference type="AlphaFoldDB" id="A0A8T0AY15"/>
<evidence type="ECO:0000256" key="6">
    <source>
        <dbReference type="ARBA" id="ARBA00023053"/>
    </source>
</evidence>
<dbReference type="PANTHER" id="PTHR11690:SF128">
    <property type="entry name" value="ACID-SENSING ION CHANNEL 2"/>
    <property type="match status" value="1"/>
</dbReference>
<accession>A0A8T0AY15</accession>
<reference evidence="14" key="1">
    <citation type="submission" date="2020-08" db="EMBL/GenBank/DDBJ databases">
        <title>Chromosome-level assembly of Southern catfish (Silurus meridionalis) provides insights into visual adaptation to the nocturnal and benthic lifestyles.</title>
        <authorList>
            <person name="Zhang Y."/>
            <person name="Wang D."/>
            <person name="Peng Z."/>
        </authorList>
    </citation>
    <scope>NUCLEOTIDE SEQUENCE</scope>
    <source>
        <strain evidence="14">SWU-2019-XX</strain>
        <tissue evidence="14">Muscle</tissue>
    </source>
</reference>
<evidence type="ECO:0000256" key="8">
    <source>
        <dbReference type="ARBA" id="ARBA00023136"/>
    </source>
</evidence>
<keyword evidence="6" id="KW-0915">Sodium</keyword>
<evidence type="ECO:0000256" key="9">
    <source>
        <dbReference type="ARBA" id="ARBA00023201"/>
    </source>
</evidence>
<dbReference type="Gene3D" id="1.10.3590.10">
    <property type="entry name" value="acid-sensing ion channel 1 domain"/>
    <property type="match status" value="2"/>
</dbReference>
<dbReference type="Pfam" id="PF00858">
    <property type="entry name" value="ASC"/>
    <property type="match status" value="2"/>
</dbReference>
<evidence type="ECO:0000256" key="1">
    <source>
        <dbReference type="ARBA" id="ARBA00004141"/>
    </source>
</evidence>
<protein>
    <recommendedName>
        <fullName evidence="16">Acid-sensing ion channel 2</fullName>
    </recommendedName>
</protein>
<keyword evidence="5 13" id="KW-1133">Transmembrane helix</keyword>
<keyword evidence="15" id="KW-1185">Reference proteome</keyword>
<organism evidence="14 15">
    <name type="scientific">Silurus meridionalis</name>
    <name type="common">Southern catfish</name>
    <name type="synonym">Silurus soldatovi meridionalis</name>
    <dbReference type="NCBI Taxonomy" id="175797"/>
    <lineage>
        <taxon>Eukaryota</taxon>
        <taxon>Metazoa</taxon>
        <taxon>Chordata</taxon>
        <taxon>Craniata</taxon>
        <taxon>Vertebrata</taxon>
        <taxon>Euteleostomi</taxon>
        <taxon>Actinopterygii</taxon>
        <taxon>Neopterygii</taxon>
        <taxon>Teleostei</taxon>
        <taxon>Ostariophysi</taxon>
        <taxon>Siluriformes</taxon>
        <taxon>Siluridae</taxon>
        <taxon>Silurus</taxon>
    </lineage>
</organism>
<dbReference type="GO" id="GO:0005886">
    <property type="term" value="C:plasma membrane"/>
    <property type="evidence" value="ECO:0007669"/>
    <property type="project" value="TreeGrafter"/>
</dbReference>
<keyword evidence="3 11" id="KW-0894">Sodium channel</keyword>